<accession>A0A132MJW8</accession>
<evidence type="ECO:0000313" key="2">
    <source>
        <dbReference type="EMBL" id="KWX03014.1"/>
    </source>
</evidence>
<dbReference type="PATRIC" id="fig|1469144.10.peg.4357"/>
<evidence type="ECO:0000313" key="6">
    <source>
        <dbReference type="Proteomes" id="UP000070659"/>
    </source>
</evidence>
<dbReference type="EMBL" id="LAXD01000001">
    <property type="protein sequence ID" value="KWX03014.1"/>
    <property type="molecule type" value="Genomic_DNA"/>
</dbReference>
<name>A0A132MJW8_9ACTN</name>
<dbReference type="AlphaFoldDB" id="A0A132MJW8"/>
<dbReference type="Proteomes" id="UP000070598">
    <property type="component" value="Unassembled WGS sequence"/>
</dbReference>
<evidence type="ECO:0000313" key="5">
    <source>
        <dbReference type="Proteomes" id="UP000070598"/>
    </source>
</evidence>
<reference evidence="2" key="3">
    <citation type="submission" date="2015-04" db="EMBL/GenBank/DDBJ databases">
        <title>Physiological reanalysis, assessment of diazotrophy, and genome sequences of multiple isolates of Streptomyces thermoautotrophicus.</title>
        <authorList>
            <person name="MacKellar D.C."/>
            <person name="Lieber L."/>
            <person name="Norman J."/>
            <person name="Bolger A."/>
            <person name="Tobin C."/>
            <person name="Murray J.W."/>
            <person name="Woodward J."/>
            <person name="Friesen M."/>
            <person name="Prell J."/>
        </authorList>
    </citation>
    <scope>NUCLEOTIDE SEQUENCE [LARGE SCALE GENOMIC DNA]</scope>
    <source>
        <strain evidence="2">H1</strain>
    </source>
</reference>
<organism evidence="1 6">
    <name type="scientific">Carbonactinospora thermoautotrophica</name>
    <dbReference type="NCBI Taxonomy" id="1469144"/>
    <lineage>
        <taxon>Bacteria</taxon>
        <taxon>Bacillati</taxon>
        <taxon>Actinomycetota</taxon>
        <taxon>Actinomycetes</taxon>
        <taxon>Kitasatosporales</taxon>
        <taxon>Carbonactinosporaceae</taxon>
        <taxon>Carbonactinospora</taxon>
    </lineage>
</organism>
<dbReference type="Proteomes" id="UP000070188">
    <property type="component" value="Unassembled WGS sequence"/>
</dbReference>
<evidence type="ECO:0000313" key="1">
    <source>
        <dbReference type="EMBL" id="KWW98039.1"/>
    </source>
</evidence>
<reference evidence="5" key="2">
    <citation type="submission" date="2015-02" db="EMBL/GenBank/DDBJ databases">
        <title>Physiological reanalysis, assessment of diazotrophy, and genome sequences of multiple isolates of Streptomyces thermoautotrophicus.</title>
        <authorList>
            <person name="MacKellar D.C."/>
            <person name="Lieber L."/>
            <person name="Norman J."/>
            <person name="Bolger A."/>
            <person name="Tobin C."/>
            <person name="Murray J.W."/>
            <person name="Friesen M."/>
            <person name="Prell J."/>
        </authorList>
    </citation>
    <scope>NUCLEOTIDE SEQUENCE [LARGE SCALE GENOMIC DNA]</scope>
    <source>
        <strain evidence="5">UBT1</strain>
    </source>
</reference>
<protein>
    <submittedName>
        <fullName evidence="1">Uncharacterized protein</fullName>
    </submittedName>
</protein>
<proteinExistence type="predicted"/>
<reference evidence="4" key="4">
    <citation type="submission" date="2015-04" db="EMBL/GenBank/DDBJ databases">
        <title>Physiological reanalysis, assessment of diazotrophy, and genome sequences of multiple isolates of Streptomyces thermoautotrophicus.</title>
        <authorList>
            <person name="MacKellar D.C."/>
            <person name="Lieber L."/>
            <person name="Norman J."/>
            <person name="Bolger A."/>
            <person name="Tobin C."/>
            <person name="Murray J.W."/>
            <person name="Chang R."/>
            <person name="Ford T."/>
            <person name="Nguyen P.Q."/>
            <person name="Woodward J."/>
            <person name="Permingeat H."/>
            <person name="Joshi N.S."/>
            <person name="Silver P.A."/>
            <person name="Usadel B."/>
            <person name="Rutherford A.W."/>
            <person name="Friesen M."/>
            <person name="Prell J."/>
        </authorList>
    </citation>
    <scope>NUCLEOTIDE SEQUENCE [LARGE SCALE GENOMIC DNA]</scope>
    <source>
        <strain evidence="4">H1</strain>
    </source>
</reference>
<dbReference type="Proteomes" id="UP000070659">
    <property type="component" value="Unassembled WGS sequence"/>
</dbReference>
<evidence type="ECO:0000313" key="3">
    <source>
        <dbReference type="EMBL" id="KWX09337.1"/>
    </source>
</evidence>
<evidence type="ECO:0000313" key="4">
    <source>
        <dbReference type="Proteomes" id="UP000070188"/>
    </source>
</evidence>
<dbReference type="EMBL" id="JYIJ01000019">
    <property type="protein sequence ID" value="KWW98039.1"/>
    <property type="molecule type" value="Genomic_DNA"/>
</dbReference>
<dbReference type="RefSeq" id="WP_066890363.1">
    <property type="nucleotide sequence ID" value="NZ_CP171739.1"/>
</dbReference>
<dbReference type="STRING" id="1469144.LI90_4064"/>
<keyword evidence="4" id="KW-1185">Reference proteome</keyword>
<dbReference type="EMBL" id="JYIK01000836">
    <property type="protein sequence ID" value="KWX09337.1"/>
    <property type="molecule type" value="Genomic_DNA"/>
</dbReference>
<gene>
    <name evidence="2" type="ORF">LI90_4064</name>
    <name evidence="1" type="ORF">TH66_22250</name>
    <name evidence="3" type="ORF">TR74_10185</name>
</gene>
<sequence>MATVFTYEIQLCDPDEIKEDIASEYRRWETVRSGLDDSGESPERLAERLLVEYLAEEPKARDRVRVAIRRYDELLHVAYPSGG</sequence>
<reference evidence="1 6" key="1">
    <citation type="submission" date="2015-02" db="EMBL/GenBank/DDBJ databases">
        <title>Physiological reanalysis, assessment of diazotrophy, and genome sequences of multiple isolates of Streptomyces thermoautotrophicus.</title>
        <authorList>
            <person name="MacKellar D.C."/>
            <person name="Lieber L."/>
            <person name="Norman J."/>
            <person name="Bolger A."/>
            <person name="Tobin C."/>
            <person name="Murray J.W."/>
            <person name="Prell J."/>
        </authorList>
    </citation>
    <scope>NUCLEOTIDE SEQUENCE [LARGE SCALE GENOMIC DNA]</scope>
    <source>
        <strain evidence="1 6">UBT1</strain>
    </source>
</reference>
<comment type="caution">
    <text evidence="1">The sequence shown here is derived from an EMBL/GenBank/DDBJ whole genome shotgun (WGS) entry which is preliminary data.</text>
</comment>